<name>A0A139APC8_GONPJ</name>
<organism evidence="2 3">
    <name type="scientific">Gonapodya prolifera (strain JEL478)</name>
    <name type="common">Monoblepharis prolifera</name>
    <dbReference type="NCBI Taxonomy" id="1344416"/>
    <lineage>
        <taxon>Eukaryota</taxon>
        <taxon>Fungi</taxon>
        <taxon>Fungi incertae sedis</taxon>
        <taxon>Chytridiomycota</taxon>
        <taxon>Chytridiomycota incertae sedis</taxon>
        <taxon>Monoblepharidomycetes</taxon>
        <taxon>Monoblepharidales</taxon>
        <taxon>Gonapodyaceae</taxon>
        <taxon>Gonapodya</taxon>
    </lineage>
</organism>
<dbReference type="Proteomes" id="UP000070544">
    <property type="component" value="Unassembled WGS sequence"/>
</dbReference>
<feature type="region of interest" description="Disordered" evidence="1">
    <location>
        <begin position="112"/>
        <end position="131"/>
    </location>
</feature>
<evidence type="ECO:0000313" key="3">
    <source>
        <dbReference type="Proteomes" id="UP000070544"/>
    </source>
</evidence>
<dbReference type="EMBL" id="KQ965741">
    <property type="protein sequence ID" value="KXS18611.1"/>
    <property type="molecule type" value="Genomic_DNA"/>
</dbReference>
<proteinExistence type="predicted"/>
<gene>
    <name evidence="2" type="ORF">M427DRAFT_195834</name>
</gene>
<evidence type="ECO:0000313" key="2">
    <source>
        <dbReference type="EMBL" id="KXS18611.1"/>
    </source>
</evidence>
<evidence type="ECO:0008006" key="4">
    <source>
        <dbReference type="Google" id="ProtNLM"/>
    </source>
</evidence>
<feature type="region of interest" description="Disordered" evidence="1">
    <location>
        <begin position="319"/>
        <end position="370"/>
    </location>
</feature>
<sequence>MVDGVVYAGSPHAELIGDADVDDDTPHEHGNARMPRVHRGVRSVWKVARKVKSLGKVVNAFKTHTRPIPLFSPPFLETVALTLEHFLIHLHSHPLSISIAWPAHLLSLSSSSSSSSPPPSSPSSPPPNSTHSVIDRLTSAMLKHGEVWLGPVALVAAPQIIVRLAKVWAARRKSPLRVIADTLLLSLVVASAMWAYRISKARVLSLQNRQTESAHLAALRAHLDASQRLDRAARRCIRAVAEVEAASWGFSHADPDEPSSPTSATASAADPDDAPLLCARLKRALHAALAQALLACAAARHETDDAAADVRAAVLALVGRDGEEEEADGVGDGEEEDPEPDFDQSTRTDAASPRPRPRTPSRPPSRDGTVHLDALRGQLDALARENLSLLAAVARLVRACRPLAEGGPGSGLEGGVRGEKGARNVEVLAKAWNKVSAAMREARRAEARAVVVVEDAEADEFRIAEHPLSASTSHLGTPVQATSSHASLASLSNGGVPAPRGTDRARRPLLRALAELDKEVATLRTKLYILAGRTGERGDGGSAGEAEGSGSVLHGPEGSWRAFLAAFEQVRSDAARLAAGFDDARAGVVEERLRWECGLGLTRAAAADAAETEGEFVKVEDDDGGLGVGKDGDGSVQARRVVRLWSEEDVDVENGEGNGEDRVEEVWEGEADVVSKSLLTRSERIALAAARRDEEARDRARREEAGRMLDELKSVLARRGAQSGGVGAEG</sequence>
<feature type="compositionally biased region" description="Low complexity" evidence="1">
    <location>
        <begin position="483"/>
        <end position="492"/>
    </location>
</feature>
<feature type="region of interest" description="Disordered" evidence="1">
    <location>
        <begin position="472"/>
        <end position="503"/>
    </location>
</feature>
<feature type="compositionally biased region" description="Acidic residues" evidence="1">
    <location>
        <begin position="322"/>
        <end position="342"/>
    </location>
</feature>
<feature type="region of interest" description="Disordered" evidence="1">
    <location>
        <begin position="250"/>
        <end position="270"/>
    </location>
</feature>
<keyword evidence="3" id="KW-1185">Reference proteome</keyword>
<feature type="compositionally biased region" description="Polar residues" evidence="1">
    <location>
        <begin position="472"/>
        <end position="482"/>
    </location>
</feature>
<accession>A0A139APC8</accession>
<reference evidence="2 3" key="1">
    <citation type="journal article" date="2015" name="Genome Biol. Evol.">
        <title>Phylogenomic analyses indicate that early fungi evolved digesting cell walls of algal ancestors of land plants.</title>
        <authorList>
            <person name="Chang Y."/>
            <person name="Wang S."/>
            <person name="Sekimoto S."/>
            <person name="Aerts A.L."/>
            <person name="Choi C."/>
            <person name="Clum A."/>
            <person name="LaButti K.M."/>
            <person name="Lindquist E.A."/>
            <person name="Yee Ngan C."/>
            <person name="Ohm R.A."/>
            <person name="Salamov A.A."/>
            <person name="Grigoriev I.V."/>
            <person name="Spatafora J.W."/>
            <person name="Berbee M.L."/>
        </authorList>
    </citation>
    <scope>NUCLEOTIDE SEQUENCE [LARGE SCALE GENOMIC DNA]</scope>
    <source>
        <strain evidence="2 3">JEL478</strain>
    </source>
</reference>
<feature type="compositionally biased region" description="Pro residues" evidence="1">
    <location>
        <begin position="116"/>
        <end position="128"/>
    </location>
</feature>
<protein>
    <recommendedName>
        <fullName evidence="4">Myosin-binding domain-containing protein</fullName>
    </recommendedName>
</protein>
<dbReference type="AlphaFoldDB" id="A0A139APC8"/>
<feature type="compositionally biased region" description="Low complexity" evidence="1">
    <location>
        <begin position="259"/>
        <end position="270"/>
    </location>
</feature>
<evidence type="ECO:0000256" key="1">
    <source>
        <dbReference type="SAM" id="MobiDB-lite"/>
    </source>
</evidence>